<evidence type="ECO:0000313" key="11">
    <source>
        <dbReference type="EMBL" id="TFJ86524.1"/>
    </source>
</evidence>
<evidence type="ECO:0000256" key="9">
    <source>
        <dbReference type="SAM" id="MobiDB-lite"/>
    </source>
</evidence>
<dbReference type="InterPro" id="IPR004821">
    <property type="entry name" value="Cyt_trans-like"/>
</dbReference>
<evidence type="ECO:0000256" key="8">
    <source>
        <dbReference type="ARBA" id="ARBA00026101"/>
    </source>
</evidence>
<dbReference type="AlphaFoldDB" id="A0A4D9D6A3"/>
<dbReference type="EC" id="2.7.7.15" evidence="8"/>
<feature type="region of interest" description="Disordered" evidence="9">
    <location>
        <begin position="97"/>
        <end position="135"/>
    </location>
</feature>
<dbReference type="GO" id="GO:0004105">
    <property type="term" value="F:choline-phosphate cytidylyltransferase activity"/>
    <property type="evidence" value="ECO:0007669"/>
    <property type="project" value="UniProtKB-EC"/>
</dbReference>
<feature type="compositionally biased region" description="Low complexity" evidence="9">
    <location>
        <begin position="97"/>
        <end position="123"/>
    </location>
</feature>
<dbReference type="EMBL" id="SDOX01000008">
    <property type="protein sequence ID" value="TFJ86524.1"/>
    <property type="molecule type" value="Genomic_DNA"/>
</dbReference>
<proteinExistence type="inferred from homology"/>
<evidence type="ECO:0000256" key="1">
    <source>
        <dbReference type="ARBA" id="ARBA00010101"/>
    </source>
</evidence>
<evidence type="ECO:0000256" key="5">
    <source>
        <dbReference type="ARBA" id="ARBA00023098"/>
    </source>
</evidence>
<comment type="similarity">
    <text evidence="1">Belongs to the cytidylyltransferase family.</text>
</comment>
<dbReference type="CDD" id="cd02174">
    <property type="entry name" value="CCT"/>
    <property type="match status" value="1"/>
</dbReference>
<accession>A0A4D9D6A3</accession>
<dbReference type="OrthoDB" id="17102at2759"/>
<feature type="compositionally biased region" description="Basic and acidic residues" evidence="9">
    <location>
        <begin position="24"/>
        <end position="46"/>
    </location>
</feature>
<dbReference type="InterPro" id="IPR014729">
    <property type="entry name" value="Rossmann-like_a/b/a_fold"/>
</dbReference>
<name>A0A4D9D6A3_9STRA</name>
<feature type="compositionally biased region" description="Low complexity" evidence="9">
    <location>
        <begin position="57"/>
        <end position="79"/>
    </location>
</feature>
<dbReference type="Pfam" id="PF01467">
    <property type="entry name" value="CTP_transf_like"/>
    <property type="match status" value="1"/>
</dbReference>
<dbReference type="PANTHER" id="PTHR10739:SF13">
    <property type="entry name" value="CHOLINE-PHOSPHATE CYTIDYLYLTRANSFERASE"/>
    <property type="match status" value="1"/>
</dbReference>
<dbReference type="NCBIfam" id="TIGR00125">
    <property type="entry name" value="cyt_tran_rel"/>
    <property type="match status" value="1"/>
</dbReference>
<dbReference type="InterPro" id="IPR045049">
    <property type="entry name" value="Pcy1-like"/>
</dbReference>
<dbReference type="SUPFAM" id="SSF52374">
    <property type="entry name" value="Nucleotidylyl transferase"/>
    <property type="match status" value="1"/>
</dbReference>
<feature type="compositionally biased region" description="Basic and acidic residues" evidence="9">
    <location>
        <begin position="1"/>
        <end position="12"/>
    </location>
</feature>
<feature type="domain" description="Cytidyltransferase-like" evidence="10">
    <location>
        <begin position="161"/>
        <end position="293"/>
    </location>
</feature>
<dbReference type="Proteomes" id="UP000355283">
    <property type="component" value="Unassembled WGS sequence"/>
</dbReference>
<dbReference type="InterPro" id="IPR041723">
    <property type="entry name" value="CCT"/>
</dbReference>
<dbReference type="GO" id="GO:0031210">
    <property type="term" value="F:phosphatidylcholine binding"/>
    <property type="evidence" value="ECO:0007669"/>
    <property type="project" value="TreeGrafter"/>
</dbReference>
<evidence type="ECO:0000256" key="7">
    <source>
        <dbReference type="ARBA" id="ARBA00023264"/>
    </source>
</evidence>
<evidence type="ECO:0000259" key="10">
    <source>
        <dbReference type="Pfam" id="PF01467"/>
    </source>
</evidence>
<keyword evidence="12" id="KW-1185">Reference proteome</keyword>
<sequence>MTARQKRADINKNGDSGGSKRLRERALREETEAASEQRRDSVHLNEDQLQQPTAVTSSSASLSLSSSSSSSSSISSPSPRRQGIFVEKAETRRHFLSSFSQSNPASPPSSSSSSSSLSASSVPSEDEGESYEVGHNDLKPKLDLLQEGDPGTLTGVPIRLYADGVFDLFHFGHTKALEQAKKLYPNTYLMVGCCSDATTHRYKGITVMSEEERYESLRHCRWVDEVIEDAPWVAHKDFLVEHNIDYVCHDALPYADTSGEAEDGDVYLHLKRMGKFLETQRTEGISTSDIINRIIVRYDDYVLRQLQRGYSAKEMNVPQWKGTTLLTKKYLHDVATTTSKTLGELQLSFLDLFNRNSDIRCTLRKRRKETWHRVSALLKTPFVVMGEGGKTKRGWNTAGAPVSKKLKR</sequence>
<gene>
    <name evidence="11" type="ORF">NSK_002181</name>
</gene>
<evidence type="ECO:0000256" key="3">
    <source>
        <dbReference type="ARBA" id="ARBA00022679"/>
    </source>
</evidence>
<comment type="caution">
    <text evidence="11">The sequence shown here is derived from an EMBL/GenBank/DDBJ whole genome shotgun (WGS) entry which is preliminary data.</text>
</comment>
<keyword evidence="2" id="KW-0444">Lipid biosynthesis</keyword>
<keyword evidence="4" id="KW-0548">Nucleotidyltransferase</keyword>
<keyword evidence="7" id="KW-1208">Phospholipid metabolism</keyword>
<feature type="compositionally biased region" description="Polar residues" evidence="9">
    <location>
        <begin position="47"/>
        <end position="56"/>
    </location>
</feature>
<keyword evidence="5" id="KW-0443">Lipid metabolism</keyword>
<keyword evidence="3" id="KW-0808">Transferase</keyword>
<reference evidence="11 12" key="1">
    <citation type="submission" date="2019-01" db="EMBL/GenBank/DDBJ databases">
        <title>Nuclear Genome Assembly of the Microalgal Biofuel strain Nannochloropsis salina CCMP1776.</title>
        <authorList>
            <person name="Hovde B."/>
        </authorList>
    </citation>
    <scope>NUCLEOTIDE SEQUENCE [LARGE SCALE GENOMIC DNA]</scope>
    <source>
        <strain evidence="11 12">CCMP1776</strain>
    </source>
</reference>
<feature type="region of interest" description="Disordered" evidence="9">
    <location>
        <begin position="1"/>
        <end position="82"/>
    </location>
</feature>
<dbReference type="Gene3D" id="3.40.50.620">
    <property type="entry name" value="HUPs"/>
    <property type="match status" value="1"/>
</dbReference>
<evidence type="ECO:0000256" key="6">
    <source>
        <dbReference type="ARBA" id="ARBA00023209"/>
    </source>
</evidence>
<keyword evidence="6" id="KW-0594">Phospholipid biosynthesis</keyword>
<organism evidence="11 12">
    <name type="scientific">Nannochloropsis salina CCMP1776</name>
    <dbReference type="NCBI Taxonomy" id="1027361"/>
    <lineage>
        <taxon>Eukaryota</taxon>
        <taxon>Sar</taxon>
        <taxon>Stramenopiles</taxon>
        <taxon>Ochrophyta</taxon>
        <taxon>Eustigmatophyceae</taxon>
        <taxon>Eustigmatales</taxon>
        <taxon>Monodopsidaceae</taxon>
        <taxon>Microchloropsis</taxon>
        <taxon>Microchloropsis salina</taxon>
    </lineage>
</organism>
<protein>
    <recommendedName>
        <fullName evidence="8">choline-phosphate cytidylyltransferase</fullName>
        <ecNumber evidence="8">2.7.7.15</ecNumber>
    </recommendedName>
</protein>
<dbReference type="PANTHER" id="PTHR10739">
    <property type="entry name" value="CYTIDYLYLTRANSFERASE"/>
    <property type="match status" value="1"/>
</dbReference>
<evidence type="ECO:0000313" key="12">
    <source>
        <dbReference type="Proteomes" id="UP000355283"/>
    </source>
</evidence>
<evidence type="ECO:0000256" key="4">
    <source>
        <dbReference type="ARBA" id="ARBA00022695"/>
    </source>
</evidence>
<evidence type="ECO:0000256" key="2">
    <source>
        <dbReference type="ARBA" id="ARBA00022516"/>
    </source>
</evidence>